<protein>
    <submittedName>
        <fullName evidence="1">Uncharacterized protein</fullName>
    </submittedName>
</protein>
<reference evidence="1" key="1">
    <citation type="submission" date="2023-04" db="EMBL/GenBank/DDBJ databases">
        <title>Draft Genome sequencing of Naganishia species isolated from polar environments using Oxford Nanopore Technology.</title>
        <authorList>
            <person name="Leo P."/>
            <person name="Venkateswaran K."/>
        </authorList>
    </citation>
    <scope>NUCLEOTIDE SEQUENCE</scope>
    <source>
        <strain evidence="1">MNA-CCFEE 5425</strain>
    </source>
</reference>
<proteinExistence type="predicted"/>
<accession>A0ACC2XC16</accession>
<keyword evidence="2" id="KW-1185">Reference proteome</keyword>
<evidence type="ECO:0000313" key="2">
    <source>
        <dbReference type="Proteomes" id="UP001243375"/>
    </source>
</evidence>
<name>A0ACC2XC16_9TREE</name>
<evidence type="ECO:0000313" key="1">
    <source>
        <dbReference type="EMBL" id="KAJ9121583.1"/>
    </source>
</evidence>
<organism evidence="1 2">
    <name type="scientific">Naganishia vaughanmartiniae</name>
    <dbReference type="NCBI Taxonomy" id="1424756"/>
    <lineage>
        <taxon>Eukaryota</taxon>
        <taxon>Fungi</taxon>
        <taxon>Dikarya</taxon>
        <taxon>Basidiomycota</taxon>
        <taxon>Agaricomycotina</taxon>
        <taxon>Tremellomycetes</taxon>
        <taxon>Filobasidiales</taxon>
        <taxon>Filobasidiaceae</taxon>
        <taxon>Naganishia</taxon>
    </lineage>
</organism>
<comment type="caution">
    <text evidence="1">The sequence shown here is derived from an EMBL/GenBank/DDBJ whole genome shotgun (WGS) entry which is preliminary data.</text>
</comment>
<dbReference type="Proteomes" id="UP001243375">
    <property type="component" value="Unassembled WGS sequence"/>
</dbReference>
<sequence>MHLVFILYLVYFPAHLKYCRTLPLPATDANDALLASSRNSVRSATQDATERDPLLQEGPVGGDLPSKRGAGSGVEYGTTAEWRVAVTLAFVVAIHLYVPYD</sequence>
<gene>
    <name evidence="1" type="ORF">QFC22_002202</name>
</gene>
<dbReference type="EMBL" id="JASBWU010000005">
    <property type="protein sequence ID" value="KAJ9121583.1"/>
    <property type="molecule type" value="Genomic_DNA"/>
</dbReference>